<gene>
    <name evidence="3" type="ORF">K444DRAFT_668559</name>
</gene>
<dbReference type="Pfam" id="PF00397">
    <property type="entry name" value="WW"/>
    <property type="match status" value="1"/>
</dbReference>
<evidence type="ECO:0000259" key="2">
    <source>
        <dbReference type="PROSITE" id="PS50020"/>
    </source>
</evidence>
<feature type="region of interest" description="Disordered" evidence="1">
    <location>
        <begin position="47"/>
        <end position="118"/>
    </location>
</feature>
<dbReference type="InParanoid" id="A0A2J6SQA8"/>
<protein>
    <recommendedName>
        <fullName evidence="2">WW domain-containing protein</fullName>
    </recommendedName>
</protein>
<sequence length="305" mass="33676">MTMSGPPPPLPPMASPPPVPEGWKAEWCGEYNTWYYFNQATQTSTWENPLNKAPLPPSPPPYARSGSHPPQPQGSLYGDEEKSTTERGFPPVLGRIFGHHHSHSPPVNQNTRPTSPAFQGSAPLYIHAACWCDQDITQKVRGMVTPQQTLSLRCDALTYHFGDPMPNKIKQFSILYSYGQQPWQLLATVEDNEAITLLPIQPVDNYRAQFVQQPTSKIVALVWGIKNALVDAENSTGRSAGLKLMELEREGRLDASNAWMGFDGLPNIVKMAVVYYRNPDGSVSVAAAKEGETLRLPWNALAGVI</sequence>
<dbReference type="InterPro" id="IPR001202">
    <property type="entry name" value="WW_dom"/>
</dbReference>
<dbReference type="AlphaFoldDB" id="A0A2J6SQA8"/>
<feature type="compositionally biased region" description="Polar residues" evidence="1">
    <location>
        <begin position="105"/>
        <end position="118"/>
    </location>
</feature>
<feature type="compositionally biased region" description="Pro residues" evidence="1">
    <location>
        <begin position="1"/>
        <end position="20"/>
    </location>
</feature>
<reference evidence="3 4" key="1">
    <citation type="submission" date="2016-04" db="EMBL/GenBank/DDBJ databases">
        <title>A degradative enzymes factory behind the ericoid mycorrhizal symbiosis.</title>
        <authorList>
            <consortium name="DOE Joint Genome Institute"/>
            <person name="Martino E."/>
            <person name="Morin E."/>
            <person name="Grelet G."/>
            <person name="Kuo A."/>
            <person name="Kohler A."/>
            <person name="Daghino S."/>
            <person name="Barry K."/>
            <person name="Choi C."/>
            <person name="Cichocki N."/>
            <person name="Clum A."/>
            <person name="Copeland A."/>
            <person name="Hainaut M."/>
            <person name="Haridas S."/>
            <person name="Labutti K."/>
            <person name="Lindquist E."/>
            <person name="Lipzen A."/>
            <person name="Khouja H.-R."/>
            <person name="Murat C."/>
            <person name="Ohm R."/>
            <person name="Olson A."/>
            <person name="Spatafora J."/>
            <person name="Veneault-Fourrey C."/>
            <person name="Henrissat B."/>
            <person name="Grigoriev I."/>
            <person name="Martin F."/>
            <person name="Perotto S."/>
        </authorList>
    </citation>
    <scope>NUCLEOTIDE SEQUENCE [LARGE SCALE GENOMIC DNA]</scope>
    <source>
        <strain evidence="3 4">E</strain>
    </source>
</reference>
<dbReference type="SUPFAM" id="SSF51045">
    <property type="entry name" value="WW domain"/>
    <property type="match status" value="1"/>
</dbReference>
<dbReference type="PROSITE" id="PS01159">
    <property type="entry name" value="WW_DOMAIN_1"/>
    <property type="match status" value="1"/>
</dbReference>
<organism evidence="3 4">
    <name type="scientific">Hyaloscypha bicolor E</name>
    <dbReference type="NCBI Taxonomy" id="1095630"/>
    <lineage>
        <taxon>Eukaryota</taxon>
        <taxon>Fungi</taxon>
        <taxon>Dikarya</taxon>
        <taxon>Ascomycota</taxon>
        <taxon>Pezizomycotina</taxon>
        <taxon>Leotiomycetes</taxon>
        <taxon>Helotiales</taxon>
        <taxon>Hyaloscyphaceae</taxon>
        <taxon>Hyaloscypha</taxon>
        <taxon>Hyaloscypha bicolor</taxon>
    </lineage>
</organism>
<keyword evidence="4" id="KW-1185">Reference proteome</keyword>
<dbReference type="PROSITE" id="PS50020">
    <property type="entry name" value="WW_DOMAIN_2"/>
    <property type="match status" value="1"/>
</dbReference>
<feature type="region of interest" description="Disordered" evidence="1">
    <location>
        <begin position="1"/>
        <end position="22"/>
    </location>
</feature>
<name>A0A2J6SQA8_9HELO</name>
<evidence type="ECO:0000256" key="1">
    <source>
        <dbReference type="SAM" id="MobiDB-lite"/>
    </source>
</evidence>
<dbReference type="GeneID" id="36595495"/>
<dbReference type="Gene3D" id="2.20.70.10">
    <property type="match status" value="1"/>
</dbReference>
<dbReference type="EMBL" id="KZ613895">
    <property type="protein sequence ID" value="PMD52951.1"/>
    <property type="molecule type" value="Genomic_DNA"/>
</dbReference>
<proteinExistence type="predicted"/>
<dbReference type="SMART" id="SM00456">
    <property type="entry name" value="WW"/>
    <property type="match status" value="1"/>
</dbReference>
<dbReference type="InterPro" id="IPR036020">
    <property type="entry name" value="WW_dom_sf"/>
</dbReference>
<dbReference type="Proteomes" id="UP000235371">
    <property type="component" value="Unassembled WGS sequence"/>
</dbReference>
<dbReference type="OrthoDB" id="2444812at2759"/>
<evidence type="ECO:0000313" key="3">
    <source>
        <dbReference type="EMBL" id="PMD52951.1"/>
    </source>
</evidence>
<dbReference type="RefSeq" id="XP_024729855.1">
    <property type="nucleotide sequence ID" value="XM_024887419.1"/>
</dbReference>
<evidence type="ECO:0000313" key="4">
    <source>
        <dbReference type="Proteomes" id="UP000235371"/>
    </source>
</evidence>
<accession>A0A2J6SQA8</accession>
<dbReference type="STRING" id="1095630.A0A2J6SQA8"/>
<feature type="domain" description="WW" evidence="2">
    <location>
        <begin position="17"/>
        <end position="51"/>
    </location>
</feature>